<dbReference type="Proteomes" id="UP000190890">
    <property type="component" value="Unassembled WGS sequence"/>
</dbReference>
<dbReference type="AlphaFoldDB" id="A0A1S8TXK8"/>
<keyword evidence="2" id="KW-1185">Reference proteome</keyword>
<name>A0A1S8TXK8_9CLOT</name>
<dbReference type="STRING" id="29367.CLPUN_03080"/>
<sequence length="229" mass="25997">MERIIDVSKYLPPIVRDTENFKDIAKAENPEFNVLLNTNIKDAFNNQFVEDANESGIKRYESIVKIHPKASDTLEDRNAAILLKYNQQLPYTYRTLENKLIALYGIDGFKLGLKNNEYVLNVEIFSSKWNMFDTTIDNFREIIPCNLILKATMINKVLSKLLIGGINFMGEETTVYPYTPKELESTGHFNVAAGQNVGVESVTLYPTFIPITDENKEPITTETGAILTM</sequence>
<protein>
    <recommendedName>
        <fullName evidence="3">DUF2313 domain-containing protein</fullName>
    </recommendedName>
</protein>
<organism evidence="1 2">
    <name type="scientific">Clostridium puniceum</name>
    <dbReference type="NCBI Taxonomy" id="29367"/>
    <lineage>
        <taxon>Bacteria</taxon>
        <taxon>Bacillati</taxon>
        <taxon>Bacillota</taxon>
        <taxon>Clostridia</taxon>
        <taxon>Eubacteriales</taxon>
        <taxon>Clostridiaceae</taxon>
        <taxon>Clostridium</taxon>
    </lineage>
</organism>
<dbReference type="RefSeq" id="WP_077845621.1">
    <property type="nucleotide sequence ID" value="NZ_LZZM01000019.1"/>
</dbReference>
<dbReference type="Pfam" id="PF10076">
    <property type="entry name" value="Phage_Mu_Gp48"/>
    <property type="match status" value="1"/>
</dbReference>
<evidence type="ECO:0000313" key="1">
    <source>
        <dbReference type="EMBL" id="OOM82339.1"/>
    </source>
</evidence>
<comment type="caution">
    <text evidence="1">The sequence shown here is derived from an EMBL/GenBank/DDBJ whole genome shotgun (WGS) entry which is preliminary data.</text>
</comment>
<gene>
    <name evidence="1" type="ORF">CLPUN_03080</name>
</gene>
<proteinExistence type="predicted"/>
<evidence type="ECO:0008006" key="3">
    <source>
        <dbReference type="Google" id="ProtNLM"/>
    </source>
</evidence>
<dbReference type="InterPro" id="IPR018755">
    <property type="entry name" value="Phage_Mu_Gp48"/>
</dbReference>
<evidence type="ECO:0000313" key="2">
    <source>
        <dbReference type="Proteomes" id="UP000190890"/>
    </source>
</evidence>
<accession>A0A1S8TXK8</accession>
<dbReference type="EMBL" id="LZZM01000019">
    <property type="protein sequence ID" value="OOM82339.1"/>
    <property type="molecule type" value="Genomic_DNA"/>
</dbReference>
<reference evidence="1 2" key="1">
    <citation type="submission" date="2016-05" db="EMBL/GenBank/DDBJ databases">
        <title>Microbial solvent formation.</title>
        <authorList>
            <person name="Poehlein A."/>
            <person name="Montoya Solano J.D."/>
            <person name="Flitsch S."/>
            <person name="Krabben P."/>
            <person name="Duerre P."/>
            <person name="Daniel R."/>
        </authorList>
    </citation>
    <scope>NUCLEOTIDE SEQUENCE [LARGE SCALE GENOMIC DNA]</scope>
    <source>
        <strain evidence="1 2">DSM 2619</strain>
    </source>
</reference>
<dbReference type="OrthoDB" id="1851194at2"/>